<dbReference type="InterPro" id="IPR006128">
    <property type="entry name" value="Lipoprotein_PsaA-like"/>
</dbReference>
<keyword evidence="3 6" id="KW-0813">Transport</keyword>
<dbReference type="InterPro" id="IPR050492">
    <property type="entry name" value="Bact_metal-bind_prot9"/>
</dbReference>
<evidence type="ECO:0000256" key="5">
    <source>
        <dbReference type="ARBA" id="ARBA00022729"/>
    </source>
</evidence>
<evidence type="ECO:0000256" key="4">
    <source>
        <dbReference type="ARBA" id="ARBA00022723"/>
    </source>
</evidence>
<dbReference type="Gene3D" id="3.40.50.1980">
    <property type="entry name" value="Nitrogenase molybdenum iron protein domain"/>
    <property type="match status" value="2"/>
</dbReference>
<dbReference type="PANTHER" id="PTHR42953:SF1">
    <property type="entry name" value="METAL-BINDING PROTEIN HI_0362-RELATED"/>
    <property type="match status" value="1"/>
</dbReference>
<dbReference type="InterPro" id="IPR006129">
    <property type="entry name" value="AdhesinB"/>
</dbReference>
<evidence type="ECO:0000256" key="3">
    <source>
        <dbReference type="ARBA" id="ARBA00022448"/>
    </source>
</evidence>
<dbReference type="GO" id="GO:0030313">
    <property type="term" value="C:cell envelope"/>
    <property type="evidence" value="ECO:0007669"/>
    <property type="project" value="UniProtKB-SubCell"/>
</dbReference>
<dbReference type="InterPro" id="IPR006127">
    <property type="entry name" value="ZnuA-like"/>
</dbReference>
<dbReference type="GO" id="GO:0007155">
    <property type="term" value="P:cell adhesion"/>
    <property type="evidence" value="ECO:0007669"/>
    <property type="project" value="InterPro"/>
</dbReference>
<comment type="subcellular location">
    <subcellularLocation>
        <location evidence="1">Cell envelope</location>
    </subcellularLocation>
</comment>
<evidence type="ECO:0000256" key="6">
    <source>
        <dbReference type="RuleBase" id="RU003512"/>
    </source>
</evidence>
<gene>
    <name evidence="7" type="ORF">FJZ47_20575</name>
</gene>
<dbReference type="GO" id="GO:0046872">
    <property type="term" value="F:metal ion binding"/>
    <property type="evidence" value="ECO:0007669"/>
    <property type="project" value="UniProtKB-KW"/>
</dbReference>
<dbReference type="PRINTS" id="PR00691">
    <property type="entry name" value="ADHESINB"/>
</dbReference>
<accession>A0A938B4K7</accession>
<evidence type="ECO:0000256" key="2">
    <source>
        <dbReference type="ARBA" id="ARBA00011028"/>
    </source>
</evidence>
<evidence type="ECO:0000313" key="7">
    <source>
        <dbReference type="EMBL" id="MBM3226169.1"/>
    </source>
</evidence>
<name>A0A938B4K7_UNCTE</name>
<reference evidence="7" key="1">
    <citation type="submission" date="2019-03" db="EMBL/GenBank/DDBJ databases">
        <title>Lake Tanganyika Metagenome-Assembled Genomes (MAGs).</title>
        <authorList>
            <person name="Tran P."/>
        </authorList>
    </citation>
    <scope>NUCLEOTIDE SEQUENCE</scope>
    <source>
        <strain evidence="7">K_DeepCast_65m_m2_066</strain>
    </source>
</reference>
<dbReference type="Proteomes" id="UP000712673">
    <property type="component" value="Unassembled WGS sequence"/>
</dbReference>
<evidence type="ECO:0000256" key="1">
    <source>
        <dbReference type="ARBA" id="ARBA00004196"/>
    </source>
</evidence>
<keyword evidence="5" id="KW-0732">Signal</keyword>
<protein>
    <submittedName>
        <fullName evidence="7">Metal ABC transporter substrate-binding protein</fullName>
    </submittedName>
</protein>
<dbReference type="PRINTS" id="PR00690">
    <property type="entry name" value="ADHESNFAMILY"/>
</dbReference>
<sequence length="309" mass="33139">MCPLPRPLPVLVMLLSVLAVLPGVSHAARATRLPVVVTFSILGDLVQQVGGEHTAIRVLVGPDTDAHTYEPIPADGVALTHAAVLFELGLGFEPWLEALYRAARTTAQRVVATQGLSGLLRVPGGLAERPGDTDPHVWHDVAYVVQMVQVIRDALKRYDAPHAAAYEANAARYLDSLQQLDTWVQQHVATLPAGRRKLVTAHDTFGYFARRYGFEVLGTVLESFTTEAADPSGAALARLVDTIKATGVPAIFAENIQHPRRLQHVAASAGVTLAPALYTDALGRPGSAGAHYLAMMRHNVTTIVQALQP</sequence>
<dbReference type="PANTHER" id="PTHR42953">
    <property type="entry name" value="HIGH-AFFINITY ZINC UPTAKE SYSTEM PROTEIN ZNUA-RELATED"/>
    <property type="match status" value="1"/>
</dbReference>
<dbReference type="SUPFAM" id="SSF53807">
    <property type="entry name" value="Helical backbone' metal receptor"/>
    <property type="match status" value="1"/>
</dbReference>
<comment type="similarity">
    <text evidence="2 6">Belongs to the bacterial solute-binding protein 9 family.</text>
</comment>
<evidence type="ECO:0000313" key="8">
    <source>
        <dbReference type="Proteomes" id="UP000712673"/>
    </source>
</evidence>
<dbReference type="EMBL" id="VGLS01000813">
    <property type="protein sequence ID" value="MBM3226169.1"/>
    <property type="molecule type" value="Genomic_DNA"/>
</dbReference>
<comment type="caution">
    <text evidence="7">The sequence shown here is derived from an EMBL/GenBank/DDBJ whole genome shotgun (WGS) entry which is preliminary data.</text>
</comment>
<dbReference type="Pfam" id="PF01297">
    <property type="entry name" value="ZnuA"/>
    <property type="match status" value="1"/>
</dbReference>
<organism evidence="7 8">
    <name type="scientific">Tectimicrobiota bacterium</name>
    <dbReference type="NCBI Taxonomy" id="2528274"/>
    <lineage>
        <taxon>Bacteria</taxon>
        <taxon>Pseudomonadati</taxon>
        <taxon>Nitrospinota/Tectimicrobiota group</taxon>
        <taxon>Candidatus Tectimicrobiota</taxon>
    </lineage>
</organism>
<dbReference type="AlphaFoldDB" id="A0A938B4K7"/>
<dbReference type="GO" id="GO:0030001">
    <property type="term" value="P:metal ion transport"/>
    <property type="evidence" value="ECO:0007669"/>
    <property type="project" value="InterPro"/>
</dbReference>
<keyword evidence="4" id="KW-0479">Metal-binding</keyword>
<proteinExistence type="inferred from homology"/>